<sequence length="514" mass="59246">MTVSDGEFEELPLIVKLKSLQKEKEVVFKSEEYVERVVASEPLLLPDEIKKHSSPSSATLFNDSDDDDDEPLSEAEKERLLQNIKRQQLQFKALLERDRRNKINHIRQVLLDYMTNEECICALKLNHDDENTIVTKALSGSSRELRSFHQQLRKMVATHHHPLSDAHSHSNNTSHRPADDQDEDEDDDITYDDKDSEYRLSPIKKVNRRSTSKKKSTSSKKSNGSYKGKHSVRKLALDTALGDTINQSGWSEIRKAAYSKIATKPNSYYYRFNAPGEKQMHGHWSDSEKKLFLERLKSFGLDSSKPQWGLFSMEIPGRVGYQCSNFYRSLISKGELKDQLYDFDKNGQLYCKEGRGKKRAIDIANGVGHVKSRKKRRTTQDEESNEEAEDDDDDEEEDDDDDENEDDDDENNQANGENDVVFDKKQTLRMYRNPLAGFCDPITKQEVVNPYISKYGHVLSYNTWTKVLSEKGSMDKCPFTKQPLSLGDLKRLTFENIVSYQDKIKNKLEKISKN</sequence>
<gene>
    <name evidence="3" type="ORF">AKO1_009659</name>
</gene>
<dbReference type="InterPro" id="IPR013083">
    <property type="entry name" value="Znf_RING/FYVE/PHD"/>
</dbReference>
<evidence type="ECO:0000259" key="2">
    <source>
        <dbReference type="PROSITE" id="PS50090"/>
    </source>
</evidence>
<feature type="compositionally biased region" description="Basic residues" evidence="1">
    <location>
        <begin position="205"/>
        <end position="218"/>
    </location>
</feature>
<evidence type="ECO:0000313" key="3">
    <source>
        <dbReference type="EMBL" id="KAL0490686.1"/>
    </source>
</evidence>
<dbReference type="EMBL" id="JAOPGA020001709">
    <property type="protein sequence ID" value="KAL0490686.1"/>
    <property type="molecule type" value="Genomic_DNA"/>
</dbReference>
<comment type="caution">
    <text evidence="3">The sequence shown here is derived from an EMBL/GenBank/DDBJ whole genome shotgun (WGS) entry which is preliminary data.</text>
</comment>
<evidence type="ECO:0000256" key="1">
    <source>
        <dbReference type="SAM" id="MobiDB-lite"/>
    </source>
</evidence>
<feature type="region of interest" description="Disordered" evidence="1">
    <location>
        <begin position="48"/>
        <end position="73"/>
    </location>
</feature>
<feature type="domain" description="Myb-like" evidence="2">
    <location>
        <begin position="276"/>
        <end position="331"/>
    </location>
</feature>
<dbReference type="Proteomes" id="UP001431209">
    <property type="component" value="Unassembled WGS sequence"/>
</dbReference>
<dbReference type="InterPro" id="IPR009057">
    <property type="entry name" value="Homeodomain-like_sf"/>
</dbReference>
<feature type="region of interest" description="Disordered" evidence="1">
    <location>
        <begin position="369"/>
        <end position="421"/>
    </location>
</feature>
<feature type="compositionally biased region" description="Acidic residues" evidence="1">
    <location>
        <begin position="180"/>
        <end position="190"/>
    </location>
</feature>
<feature type="compositionally biased region" description="Acidic residues" evidence="1">
    <location>
        <begin position="63"/>
        <end position="73"/>
    </location>
</feature>
<organism evidence="3 4">
    <name type="scientific">Acrasis kona</name>
    <dbReference type="NCBI Taxonomy" id="1008807"/>
    <lineage>
        <taxon>Eukaryota</taxon>
        <taxon>Discoba</taxon>
        <taxon>Heterolobosea</taxon>
        <taxon>Tetramitia</taxon>
        <taxon>Eutetramitia</taxon>
        <taxon>Acrasidae</taxon>
        <taxon>Acrasis</taxon>
    </lineage>
</organism>
<dbReference type="PROSITE" id="PS50090">
    <property type="entry name" value="MYB_LIKE"/>
    <property type="match status" value="1"/>
</dbReference>
<dbReference type="CDD" id="cd00167">
    <property type="entry name" value="SANT"/>
    <property type="match status" value="1"/>
</dbReference>
<dbReference type="SUPFAM" id="SSF46689">
    <property type="entry name" value="Homeodomain-like"/>
    <property type="match status" value="1"/>
</dbReference>
<accession>A0AAW2ZPR4</accession>
<name>A0AAW2ZPR4_9EUKA</name>
<dbReference type="AlphaFoldDB" id="A0AAW2ZPR4"/>
<reference evidence="3 4" key="1">
    <citation type="submission" date="2024-03" db="EMBL/GenBank/DDBJ databases">
        <title>The Acrasis kona genome and developmental transcriptomes reveal deep origins of eukaryotic multicellular pathways.</title>
        <authorList>
            <person name="Sheikh S."/>
            <person name="Fu C.-J."/>
            <person name="Brown M.W."/>
            <person name="Baldauf S.L."/>
        </authorList>
    </citation>
    <scope>NUCLEOTIDE SEQUENCE [LARGE SCALE GENOMIC DNA]</scope>
    <source>
        <strain evidence="3 4">ATCC MYA-3509</strain>
    </source>
</reference>
<feature type="region of interest" description="Disordered" evidence="1">
    <location>
        <begin position="161"/>
        <end position="231"/>
    </location>
</feature>
<dbReference type="Gene3D" id="3.30.40.10">
    <property type="entry name" value="Zinc/RING finger domain, C3HC4 (zinc finger)"/>
    <property type="match status" value="1"/>
</dbReference>
<proteinExistence type="predicted"/>
<evidence type="ECO:0000313" key="4">
    <source>
        <dbReference type="Proteomes" id="UP001431209"/>
    </source>
</evidence>
<protein>
    <recommendedName>
        <fullName evidence="2">Myb-like domain-containing protein</fullName>
    </recommendedName>
</protein>
<feature type="compositionally biased region" description="Acidic residues" evidence="1">
    <location>
        <begin position="381"/>
        <end position="411"/>
    </location>
</feature>
<dbReference type="SUPFAM" id="SSF57850">
    <property type="entry name" value="RING/U-box"/>
    <property type="match status" value="1"/>
</dbReference>
<dbReference type="Gene3D" id="1.10.10.60">
    <property type="entry name" value="Homeodomain-like"/>
    <property type="match status" value="1"/>
</dbReference>
<keyword evidence="4" id="KW-1185">Reference proteome</keyword>
<dbReference type="InterPro" id="IPR001005">
    <property type="entry name" value="SANT/Myb"/>
</dbReference>